<dbReference type="KEGG" id="mpp:MICPUCDRAFT_51912"/>
<proteinExistence type="predicted"/>
<sequence length="93" mass="9858">MKPRPELAAAFLRRAGAGDGDGDDGTLQTRASVTVADLADARVGDLARANLRTNAEARASVRDASAKRVVIGAVRSMSHWSPYDRVRVVNADP</sequence>
<evidence type="ECO:0000313" key="1">
    <source>
        <dbReference type="EMBL" id="EEH53768.1"/>
    </source>
</evidence>
<dbReference type="EMBL" id="GG663745">
    <property type="protein sequence ID" value="EEH53768.1"/>
    <property type="molecule type" value="Genomic_DNA"/>
</dbReference>
<dbReference type="Proteomes" id="UP000001876">
    <property type="component" value="Unassembled WGS sequence"/>
</dbReference>
<dbReference type="GeneID" id="9687496"/>
<accession>C1N2A7</accession>
<reference evidence="1 2" key="1">
    <citation type="journal article" date="2009" name="Science">
        <title>Green evolution and dynamic adaptations revealed by genomes of the marine picoeukaryotes Micromonas.</title>
        <authorList>
            <person name="Worden A.Z."/>
            <person name="Lee J.H."/>
            <person name="Mock T."/>
            <person name="Rouze P."/>
            <person name="Simmons M.P."/>
            <person name="Aerts A.L."/>
            <person name="Allen A.E."/>
            <person name="Cuvelier M.L."/>
            <person name="Derelle E."/>
            <person name="Everett M.V."/>
            <person name="Foulon E."/>
            <person name="Grimwood J."/>
            <person name="Gundlach H."/>
            <person name="Henrissat B."/>
            <person name="Napoli C."/>
            <person name="McDonald S.M."/>
            <person name="Parker M.S."/>
            <person name="Rombauts S."/>
            <person name="Salamov A."/>
            <person name="Von Dassow P."/>
            <person name="Badger J.H."/>
            <person name="Coutinho P.M."/>
            <person name="Demir E."/>
            <person name="Dubchak I."/>
            <person name="Gentemann C."/>
            <person name="Eikrem W."/>
            <person name="Gready J.E."/>
            <person name="John U."/>
            <person name="Lanier W."/>
            <person name="Lindquist E.A."/>
            <person name="Lucas S."/>
            <person name="Mayer K.F."/>
            <person name="Moreau H."/>
            <person name="Not F."/>
            <person name="Otillar R."/>
            <person name="Panaud O."/>
            <person name="Pangilinan J."/>
            <person name="Paulsen I."/>
            <person name="Piegu B."/>
            <person name="Poliakov A."/>
            <person name="Robbens S."/>
            <person name="Schmutz J."/>
            <person name="Toulza E."/>
            <person name="Wyss T."/>
            <person name="Zelensky A."/>
            <person name="Zhou K."/>
            <person name="Armbrust E.V."/>
            <person name="Bhattacharya D."/>
            <person name="Goodenough U.W."/>
            <person name="Van de Peer Y."/>
            <person name="Grigoriev I.V."/>
        </authorList>
    </citation>
    <scope>NUCLEOTIDE SEQUENCE [LARGE SCALE GENOMIC DNA]</scope>
    <source>
        <strain evidence="1 2">CCMP1545</strain>
    </source>
</reference>
<dbReference type="AlphaFoldDB" id="C1N2A7"/>
<keyword evidence="2" id="KW-1185">Reference proteome</keyword>
<organism evidence="2">
    <name type="scientific">Micromonas pusilla (strain CCMP1545)</name>
    <name type="common">Picoplanktonic green alga</name>
    <dbReference type="NCBI Taxonomy" id="564608"/>
    <lineage>
        <taxon>Eukaryota</taxon>
        <taxon>Viridiplantae</taxon>
        <taxon>Chlorophyta</taxon>
        <taxon>Mamiellophyceae</taxon>
        <taxon>Mamiellales</taxon>
        <taxon>Mamiellaceae</taxon>
        <taxon>Micromonas</taxon>
    </lineage>
</organism>
<gene>
    <name evidence="1" type="ORF">MICPUCDRAFT_51912</name>
</gene>
<name>C1N2A7_MICPC</name>
<evidence type="ECO:0000313" key="2">
    <source>
        <dbReference type="Proteomes" id="UP000001876"/>
    </source>
</evidence>
<protein>
    <submittedName>
        <fullName evidence="1">Predicted protein</fullName>
    </submittedName>
</protein>
<dbReference type="RefSeq" id="XP_003062056.1">
    <property type="nucleotide sequence ID" value="XM_003062010.1"/>
</dbReference>